<feature type="binding site" description="axial binding residue" evidence="9">
    <location>
        <position position="180"/>
    </location>
    <ligand>
        <name>heme c</name>
        <dbReference type="ChEBI" id="CHEBI:61717"/>
        <label>2</label>
    </ligand>
    <ligandPart>
        <name>Fe</name>
        <dbReference type="ChEBI" id="CHEBI:18248"/>
    </ligandPart>
</feature>
<feature type="signal peptide" evidence="10">
    <location>
        <begin position="1"/>
        <end position="22"/>
    </location>
</feature>
<dbReference type="InterPro" id="IPR050597">
    <property type="entry name" value="Cytochrome_c_Oxidase_Subunit"/>
</dbReference>
<evidence type="ECO:0000259" key="11">
    <source>
        <dbReference type="PROSITE" id="PS51007"/>
    </source>
</evidence>
<sequence length="208" mass="22345">MKNWFIALFTAAAIGTVATASAQQGDVSAGQQLSSTCVACHGADGNSVNPEWPKIAGLDEQYIFTQLQHFQTGEREDPLMSPVVADLSEEDMWNLAAYYAGQAMTVEETDEQLAELGEQIYRGGLADKGVAACMACHGPTGSGIPSAGFPRIGGQHAAYVASALQAYRSGERATDRNRMMRDTAERLSDEEIRAVASYVAGLYRVERD</sequence>
<dbReference type="Proteomes" id="UP000256763">
    <property type="component" value="Unassembled WGS sequence"/>
</dbReference>
<comment type="caution">
    <text evidence="12">The sequence shown here is derived from an EMBL/GenBank/DDBJ whole genome shotgun (WGS) entry which is preliminary data.</text>
</comment>
<dbReference type="Pfam" id="PF00034">
    <property type="entry name" value="Cytochrom_C"/>
    <property type="match status" value="2"/>
</dbReference>
<evidence type="ECO:0000313" key="13">
    <source>
        <dbReference type="Proteomes" id="UP000256763"/>
    </source>
</evidence>
<evidence type="ECO:0000256" key="6">
    <source>
        <dbReference type="ARBA" id="ARBA00022982"/>
    </source>
</evidence>
<comment type="PTM">
    <text evidence="8">Binds 2 heme c groups covalently per subunit.</text>
</comment>
<dbReference type="PIRSF" id="PIRSF000005">
    <property type="entry name" value="Cytochrome_c4"/>
    <property type="match status" value="1"/>
</dbReference>
<feature type="domain" description="Cytochrome c" evidence="11">
    <location>
        <begin position="112"/>
        <end position="203"/>
    </location>
</feature>
<keyword evidence="5" id="KW-0574">Periplasm</keyword>
<accession>A0A3E0WWX6</accession>
<dbReference type="InterPro" id="IPR008168">
    <property type="entry name" value="Cyt_C_IC"/>
</dbReference>
<evidence type="ECO:0000256" key="2">
    <source>
        <dbReference type="ARBA" id="ARBA00022448"/>
    </source>
</evidence>
<protein>
    <submittedName>
        <fullName evidence="12">Cytochrome c4</fullName>
    </submittedName>
</protein>
<dbReference type="PRINTS" id="PR00605">
    <property type="entry name" value="CYTCHROMECIC"/>
</dbReference>
<feature type="binding site" description="axial binding residue" evidence="9">
    <location>
        <position position="80"/>
    </location>
    <ligand>
        <name>heme c</name>
        <dbReference type="ChEBI" id="CHEBI:61717"/>
        <label>1</label>
    </ligand>
    <ligandPart>
        <name>Fe</name>
        <dbReference type="ChEBI" id="CHEBI:18248"/>
    </ligandPart>
</feature>
<feature type="binding site" description="covalent" evidence="8">
    <location>
        <position position="40"/>
    </location>
    <ligand>
        <name>heme c</name>
        <dbReference type="ChEBI" id="CHEBI:61717"/>
        <label>1</label>
    </ligand>
</feature>
<name>A0A3E0WWX6_9GAMM</name>
<dbReference type="InterPro" id="IPR024167">
    <property type="entry name" value="Cytochrome_c4-like"/>
</dbReference>
<keyword evidence="10" id="KW-0732">Signal</keyword>
<keyword evidence="3 8" id="KW-0349">Heme</keyword>
<dbReference type="InterPro" id="IPR009056">
    <property type="entry name" value="Cyt_c-like_dom"/>
</dbReference>
<dbReference type="PANTHER" id="PTHR33751">
    <property type="entry name" value="CBB3-TYPE CYTOCHROME C OXIDASE SUBUNIT FIXP"/>
    <property type="match status" value="1"/>
</dbReference>
<feature type="binding site" description="covalent" evidence="8">
    <location>
        <position position="37"/>
    </location>
    <ligand>
        <name>heme c</name>
        <dbReference type="ChEBI" id="CHEBI:61717"/>
        <label>1</label>
    </ligand>
</feature>
<dbReference type="OrthoDB" id="9773456at2"/>
<keyword evidence="2" id="KW-0813">Transport</keyword>
<evidence type="ECO:0000256" key="9">
    <source>
        <dbReference type="PIRSR" id="PIRSR000005-2"/>
    </source>
</evidence>
<dbReference type="GO" id="GO:0009055">
    <property type="term" value="F:electron transfer activity"/>
    <property type="evidence" value="ECO:0007669"/>
    <property type="project" value="InterPro"/>
</dbReference>
<keyword evidence="6" id="KW-0249">Electron transport</keyword>
<keyword evidence="7 9" id="KW-0408">Iron</keyword>
<dbReference type="PROSITE" id="PS51007">
    <property type="entry name" value="CYTC"/>
    <property type="match status" value="2"/>
</dbReference>
<reference evidence="13" key="1">
    <citation type="submission" date="2017-05" db="EMBL/GenBank/DDBJ databases">
        <authorList>
            <person name="Sharma S."/>
            <person name="Sidhu C."/>
            <person name="Pinnaka A.K."/>
        </authorList>
    </citation>
    <scope>NUCLEOTIDE SEQUENCE [LARGE SCALE GENOMIC DNA]</scope>
    <source>
        <strain evidence="13">AK93</strain>
    </source>
</reference>
<evidence type="ECO:0000256" key="1">
    <source>
        <dbReference type="ARBA" id="ARBA00004418"/>
    </source>
</evidence>
<evidence type="ECO:0000256" key="4">
    <source>
        <dbReference type="ARBA" id="ARBA00022723"/>
    </source>
</evidence>
<dbReference type="InterPro" id="IPR036909">
    <property type="entry name" value="Cyt_c-like_dom_sf"/>
</dbReference>
<dbReference type="AlphaFoldDB" id="A0A3E0WWX6"/>
<evidence type="ECO:0000313" key="12">
    <source>
        <dbReference type="EMBL" id="RFA37510.1"/>
    </source>
</evidence>
<feature type="chain" id="PRO_5017621277" evidence="10">
    <location>
        <begin position="23"/>
        <end position="208"/>
    </location>
</feature>
<dbReference type="EMBL" id="NFZW01000007">
    <property type="protein sequence ID" value="RFA37510.1"/>
    <property type="molecule type" value="Genomic_DNA"/>
</dbReference>
<keyword evidence="13" id="KW-1185">Reference proteome</keyword>
<dbReference type="SUPFAM" id="SSF46626">
    <property type="entry name" value="Cytochrome c"/>
    <property type="match status" value="2"/>
</dbReference>
<proteinExistence type="predicted"/>
<dbReference type="RefSeq" id="WP_116301844.1">
    <property type="nucleotide sequence ID" value="NZ_NFZV01000006.1"/>
</dbReference>
<evidence type="ECO:0000256" key="8">
    <source>
        <dbReference type="PIRSR" id="PIRSR000005-1"/>
    </source>
</evidence>
<organism evidence="12 13">
    <name type="scientific">Alkalilimnicola ehrlichii</name>
    <dbReference type="NCBI Taxonomy" id="351052"/>
    <lineage>
        <taxon>Bacteria</taxon>
        <taxon>Pseudomonadati</taxon>
        <taxon>Pseudomonadota</taxon>
        <taxon>Gammaproteobacteria</taxon>
        <taxon>Chromatiales</taxon>
        <taxon>Ectothiorhodospiraceae</taxon>
        <taxon>Alkalilimnicola</taxon>
    </lineage>
</organism>
<evidence type="ECO:0000256" key="7">
    <source>
        <dbReference type="ARBA" id="ARBA00023004"/>
    </source>
</evidence>
<feature type="binding site" description="covalent" evidence="8">
    <location>
        <position position="133"/>
    </location>
    <ligand>
        <name>heme c</name>
        <dbReference type="ChEBI" id="CHEBI:61717"/>
        <label>2</label>
    </ligand>
</feature>
<dbReference type="GO" id="GO:0020037">
    <property type="term" value="F:heme binding"/>
    <property type="evidence" value="ECO:0007669"/>
    <property type="project" value="InterPro"/>
</dbReference>
<dbReference type="GO" id="GO:0042597">
    <property type="term" value="C:periplasmic space"/>
    <property type="evidence" value="ECO:0007669"/>
    <property type="project" value="UniProtKB-SubCell"/>
</dbReference>
<evidence type="ECO:0000256" key="10">
    <source>
        <dbReference type="SAM" id="SignalP"/>
    </source>
</evidence>
<dbReference type="PANTHER" id="PTHR33751:SF9">
    <property type="entry name" value="CYTOCHROME C4"/>
    <property type="match status" value="1"/>
</dbReference>
<dbReference type="GO" id="GO:0005506">
    <property type="term" value="F:iron ion binding"/>
    <property type="evidence" value="ECO:0007669"/>
    <property type="project" value="InterPro"/>
</dbReference>
<dbReference type="Gene3D" id="1.10.760.10">
    <property type="entry name" value="Cytochrome c-like domain"/>
    <property type="match status" value="2"/>
</dbReference>
<feature type="domain" description="Cytochrome c" evidence="11">
    <location>
        <begin position="25"/>
        <end position="103"/>
    </location>
</feature>
<keyword evidence="4 9" id="KW-0479">Metal-binding</keyword>
<feature type="binding site" description="axial binding residue" evidence="9">
    <location>
        <position position="137"/>
    </location>
    <ligand>
        <name>heme c</name>
        <dbReference type="ChEBI" id="CHEBI:61717"/>
        <label>2</label>
    </ligand>
    <ligandPart>
        <name>Fe</name>
        <dbReference type="ChEBI" id="CHEBI:18248"/>
    </ligandPart>
</feature>
<gene>
    <name evidence="12" type="ORF">CAL65_09580</name>
</gene>
<comment type="subcellular location">
    <subcellularLocation>
        <location evidence="1">Periplasm</location>
    </subcellularLocation>
</comment>
<feature type="binding site" description="covalent" evidence="8">
    <location>
        <position position="136"/>
    </location>
    <ligand>
        <name>heme c</name>
        <dbReference type="ChEBI" id="CHEBI:61717"/>
        <label>2</label>
    </ligand>
</feature>
<feature type="binding site" description="axial binding residue" evidence="9">
    <location>
        <position position="41"/>
    </location>
    <ligand>
        <name>heme c</name>
        <dbReference type="ChEBI" id="CHEBI:61717"/>
        <label>1</label>
    </ligand>
    <ligandPart>
        <name>Fe</name>
        <dbReference type="ChEBI" id="CHEBI:18248"/>
    </ligandPart>
</feature>
<evidence type="ECO:0000256" key="5">
    <source>
        <dbReference type="ARBA" id="ARBA00022764"/>
    </source>
</evidence>
<evidence type="ECO:0000256" key="3">
    <source>
        <dbReference type="ARBA" id="ARBA00022617"/>
    </source>
</evidence>